<dbReference type="PROSITE" id="PS50405">
    <property type="entry name" value="GST_CTER"/>
    <property type="match status" value="1"/>
</dbReference>
<dbReference type="AlphaFoldDB" id="A0A095SLM5"/>
<protein>
    <submittedName>
        <fullName evidence="3">Glutathione S-transferase</fullName>
    </submittedName>
</protein>
<dbReference type="InterPro" id="IPR036249">
    <property type="entry name" value="Thioredoxin-like_sf"/>
</dbReference>
<keyword evidence="3" id="KW-0808">Transferase</keyword>
<dbReference type="EMBL" id="ARXV01000004">
    <property type="protein sequence ID" value="KGD65551.1"/>
    <property type="molecule type" value="Genomic_DNA"/>
</dbReference>
<dbReference type="SUPFAM" id="SSF52833">
    <property type="entry name" value="Thioredoxin-like"/>
    <property type="match status" value="1"/>
</dbReference>
<feature type="domain" description="GST C-terminal" evidence="2">
    <location>
        <begin position="85"/>
        <end position="246"/>
    </location>
</feature>
<reference evidence="3 4" key="1">
    <citation type="submission" date="2012-09" db="EMBL/GenBank/DDBJ databases">
        <title>Genome Sequence of alkane-degrading Bacterium Alcanivorax sp. 19-m-6.</title>
        <authorList>
            <person name="Lai Q."/>
            <person name="Shao Z."/>
        </authorList>
    </citation>
    <scope>NUCLEOTIDE SEQUENCE [LARGE SCALE GENOMIC DNA]</scope>
    <source>
        <strain evidence="3 4">19-m-6</strain>
    </source>
</reference>
<evidence type="ECO:0000313" key="3">
    <source>
        <dbReference type="EMBL" id="KGD65551.1"/>
    </source>
</evidence>
<dbReference type="PROSITE" id="PS50404">
    <property type="entry name" value="GST_NTER"/>
    <property type="match status" value="1"/>
</dbReference>
<evidence type="ECO:0000259" key="1">
    <source>
        <dbReference type="PROSITE" id="PS50404"/>
    </source>
</evidence>
<evidence type="ECO:0000313" key="4">
    <source>
        <dbReference type="Proteomes" id="UP000029444"/>
    </source>
</evidence>
<comment type="caution">
    <text evidence="3">The sequence shown here is derived from an EMBL/GenBank/DDBJ whole genome shotgun (WGS) entry which is preliminary data.</text>
</comment>
<dbReference type="GO" id="GO:0006559">
    <property type="term" value="P:L-phenylalanine catabolic process"/>
    <property type="evidence" value="ECO:0007669"/>
    <property type="project" value="TreeGrafter"/>
</dbReference>
<dbReference type="Gene3D" id="1.20.1050.10">
    <property type="match status" value="1"/>
</dbReference>
<dbReference type="PANTHER" id="PTHR42673">
    <property type="entry name" value="MALEYLACETOACETATE ISOMERASE"/>
    <property type="match status" value="1"/>
</dbReference>
<dbReference type="Pfam" id="PF00043">
    <property type="entry name" value="GST_C"/>
    <property type="match status" value="1"/>
</dbReference>
<gene>
    <name evidence="3" type="ORF">Y5S_01444</name>
</gene>
<dbReference type="STRING" id="1177154.Y5S_01444"/>
<keyword evidence="4" id="KW-1185">Reference proteome</keyword>
<dbReference type="GO" id="GO:0004364">
    <property type="term" value="F:glutathione transferase activity"/>
    <property type="evidence" value="ECO:0007669"/>
    <property type="project" value="TreeGrafter"/>
</dbReference>
<dbReference type="InterPro" id="IPR004046">
    <property type="entry name" value="GST_C"/>
</dbReference>
<accession>A0A095SLM5</accession>
<dbReference type="Proteomes" id="UP000029444">
    <property type="component" value="Unassembled WGS sequence"/>
</dbReference>
<dbReference type="Gene3D" id="3.40.30.10">
    <property type="entry name" value="Glutaredoxin"/>
    <property type="match status" value="1"/>
</dbReference>
<evidence type="ECO:0000259" key="2">
    <source>
        <dbReference type="PROSITE" id="PS50405"/>
    </source>
</evidence>
<dbReference type="InterPro" id="IPR010987">
    <property type="entry name" value="Glutathione-S-Trfase_C-like"/>
</dbReference>
<dbReference type="PANTHER" id="PTHR42673:SF4">
    <property type="entry name" value="MALEYLACETOACETATE ISOMERASE"/>
    <property type="match status" value="1"/>
</dbReference>
<dbReference type="InterPro" id="IPR004045">
    <property type="entry name" value="Glutathione_S-Trfase_N"/>
</dbReference>
<dbReference type="Pfam" id="PF13417">
    <property type="entry name" value="GST_N_3"/>
    <property type="match status" value="1"/>
</dbReference>
<dbReference type="eggNOG" id="COG0625">
    <property type="taxonomic scope" value="Bacteria"/>
</dbReference>
<dbReference type="PATRIC" id="fig|1177154.3.peg.1472"/>
<dbReference type="RefSeq" id="WP_035231743.1">
    <property type="nucleotide sequence ID" value="NZ_ARXV01000004.1"/>
</dbReference>
<feature type="domain" description="GST N-terminal" evidence="1">
    <location>
        <begin position="2"/>
        <end position="80"/>
    </location>
</feature>
<dbReference type="SUPFAM" id="SSF47616">
    <property type="entry name" value="GST C-terminal domain-like"/>
    <property type="match status" value="1"/>
</dbReference>
<dbReference type="OrthoDB" id="5242791at2"/>
<sequence length="246" mass="28405">MTDRILYQFPISHYCEKTRWQLDYKGLDFRVKNLLPGPHRLRTRLMARIDTLPILRDGRRTVGDSTKIAYYLEKHYPQRSLLPATPDQRARVIELEQKFDRLGVDVRRWLYGQIIDRPEVMQAMLDPYGLPGVVQSVLSPVTREGVRRLYRIEPKAVMRSEQRLEEGLQLLEQTLKKGSGKYLVGERLSLADVAAASLLAPLLSPEGTPWDIFDESTLKPALQVQLQKLRDRPAGQWVLARYAGDR</sequence>
<dbReference type="GO" id="GO:0016034">
    <property type="term" value="F:maleylacetoacetate isomerase activity"/>
    <property type="evidence" value="ECO:0007669"/>
    <property type="project" value="TreeGrafter"/>
</dbReference>
<organism evidence="3 4">
    <name type="scientific">Alcanivorax nanhaiticus</name>
    <dbReference type="NCBI Taxonomy" id="1177154"/>
    <lineage>
        <taxon>Bacteria</taxon>
        <taxon>Pseudomonadati</taxon>
        <taxon>Pseudomonadota</taxon>
        <taxon>Gammaproteobacteria</taxon>
        <taxon>Oceanospirillales</taxon>
        <taxon>Alcanivoracaceae</taxon>
        <taxon>Alcanivorax</taxon>
    </lineage>
</organism>
<dbReference type="CDD" id="cd00570">
    <property type="entry name" value="GST_N_family"/>
    <property type="match status" value="1"/>
</dbReference>
<dbReference type="InterPro" id="IPR036282">
    <property type="entry name" value="Glutathione-S-Trfase_C_sf"/>
</dbReference>
<proteinExistence type="predicted"/>
<name>A0A095SLM5_9GAMM</name>
<dbReference type="GO" id="GO:0006749">
    <property type="term" value="P:glutathione metabolic process"/>
    <property type="evidence" value="ECO:0007669"/>
    <property type="project" value="TreeGrafter"/>
</dbReference>